<dbReference type="PANTHER" id="PTHR48107">
    <property type="entry name" value="NADPH-DEPENDENT ALDEHYDE REDUCTASE-LIKE PROTEIN, CHLOROPLASTIC-RELATED"/>
    <property type="match status" value="1"/>
</dbReference>
<dbReference type="InParanoid" id="A0A2P6NG92"/>
<dbReference type="Pfam" id="PF13561">
    <property type="entry name" value="adh_short_C2"/>
    <property type="match status" value="1"/>
</dbReference>
<evidence type="ECO:0000256" key="2">
    <source>
        <dbReference type="ARBA" id="ARBA00023002"/>
    </source>
</evidence>
<accession>A0A2P6NG92</accession>
<dbReference type="Gene3D" id="3.40.50.720">
    <property type="entry name" value="NAD(P)-binding Rossmann-like Domain"/>
    <property type="match status" value="1"/>
</dbReference>
<dbReference type="PROSITE" id="PS00061">
    <property type="entry name" value="ADH_SHORT"/>
    <property type="match status" value="1"/>
</dbReference>
<evidence type="ECO:0000313" key="3">
    <source>
        <dbReference type="EMBL" id="PRP82978.1"/>
    </source>
</evidence>
<organism evidence="3 4">
    <name type="scientific">Planoprotostelium fungivorum</name>
    <dbReference type="NCBI Taxonomy" id="1890364"/>
    <lineage>
        <taxon>Eukaryota</taxon>
        <taxon>Amoebozoa</taxon>
        <taxon>Evosea</taxon>
        <taxon>Variosea</taxon>
        <taxon>Cavosteliida</taxon>
        <taxon>Cavosteliaceae</taxon>
        <taxon>Planoprotostelium</taxon>
    </lineage>
</organism>
<dbReference type="Proteomes" id="UP000241769">
    <property type="component" value="Unassembled WGS sequence"/>
</dbReference>
<reference evidence="3 4" key="1">
    <citation type="journal article" date="2018" name="Genome Biol. Evol.">
        <title>Multiple Roots of Fruiting Body Formation in Amoebozoa.</title>
        <authorList>
            <person name="Hillmann F."/>
            <person name="Forbes G."/>
            <person name="Novohradska S."/>
            <person name="Ferling I."/>
            <person name="Riege K."/>
            <person name="Groth M."/>
            <person name="Westermann M."/>
            <person name="Marz M."/>
            <person name="Spaller T."/>
            <person name="Winckler T."/>
            <person name="Schaap P."/>
            <person name="Glockner G."/>
        </authorList>
    </citation>
    <scope>NUCLEOTIDE SEQUENCE [LARGE SCALE GENOMIC DNA]</scope>
    <source>
        <strain evidence="3 4">Jena</strain>
    </source>
</reference>
<dbReference type="InterPro" id="IPR002347">
    <property type="entry name" value="SDR_fam"/>
</dbReference>
<keyword evidence="2" id="KW-0560">Oxidoreductase</keyword>
<dbReference type="EMBL" id="MDYQ01000092">
    <property type="protein sequence ID" value="PRP82978.1"/>
    <property type="molecule type" value="Genomic_DNA"/>
</dbReference>
<name>A0A2P6NG92_9EUKA</name>
<protein>
    <submittedName>
        <fullName evidence="3">Short-chain dehydrogenase/reductase SDR</fullName>
    </submittedName>
</protein>
<comment type="similarity">
    <text evidence="1">Belongs to the short-chain dehydrogenases/reductases (SDR) family.</text>
</comment>
<dbReference type="GO" id="GO:0016614">
    <property type="term" value="F:oxidoreductase activity, acting on CH-OH group of donors"/>
    <property type="evidence" value="ECO:0007669"/>
    <property type="project" value="UniProtKB-ARBA"/>
</dbReference>
<keyword evidence="4" id="KW-1185">Reference proteome</keyword>
<comment type="caution">
    <text evidence="3">The sequence shown here is derived from an EMBL/GenBank/DDBJ whole genome shotgun (WGS) entry which is preliminary data.</text>
</comment>
<dbReference type="InterPro" id="IPR020904">
    <property type="entry name" value="Sc_DH/Rdtase_CS"/>
</dbReference>
<dbReference type="InterPro" id="IPR036291">
    <property type="entry name" value="NAD(P)-bd_dom_sf"/>
</dbReference>
<dbReference type="OrthoDB" id="1393670at2759"/>
<proteinExistence type="inferred from homology"/>
<dbReference type="STRING" id="1890364.A0A2P6NG92"/>
<evidence type="ECO:0000256" key="1">
    <source>
        <dbReference type="ARBA" id="ARBA00006484"/>
    </source>
</evidence>
<evidence type="ECO:0000313" key="4">
    <source>
        <dbReference type="Proteomes" id="UP000241769"/>
    </source>
</evidence>
<dbReference type="FunFam" id="3.40.50.720:FF:000084">
    <property type="entry name" value="Short-chain dehydrogenase reductase"/>
    <property type="match status" value="1"/>
</dbReference>
<dbReference type="PANTHER" id="PTHR48107:SF16">
    <property type="entry name" value="NADPH-DEPENDENT ALDEHYDE REDUCTASE 1, CHLOROPLASTIC"/>
    <property type="match status" value="1"/>
</dbReference>
<gene>
    <name evidence="3" type="ORF">PROFUN_09929</name>
</gene>
<dbReference type="PRINTS" id="PR00080">
    <property type="entry name" value="SDRFAMILY"/>
</dbReference>
<dbReference type="SUPFAM" id="SSF51735">
    <property type="entry name" value="NAD(P)-binding Rossmann-fold domains"/>
    <property type="match status" value="1"/>
</dbReference>
<dbReference type="AlphaFoldDB" id="A0A2P6NG92"/>
<dbReference type="PRINTS" id="PR00081">
    <property type="entry name" value="GDHRDH"/>
</dbReference>
<sequence length="391" mass="42683">MLSSLSNMISLISHTADRLGTITFHVHYVTISRSCPPCIRHPSEISLPVSRRDLSLEASSQPTQHSNSNTNMEAVTNVVNNVVDAVKGERSSMTSDGFAKPKDFASQSQWGKVVGIEDKMNPLPEFIHMEDNYELYKPAGKLEGKVAIITGGDSGIGRAVAVMYAMEGADVAIGYLPEEQVDAEVTKQHVTKYGRRCLLLPYDIRIEENCKKSVDETLATFGKIDILVNNASVMYDQESITDITTEQFDRTIKTNIYGTFWMTKYTVPHLKKGASIIQTTSQVAYQGPPTLLDYTMTKSAMLGLTRSLSNQLISKGIRVNSVAPGPVWTPLQPAAMTREKLDKWHESSKAPIGRVGQPSELGPAYVLLASADGSFISGQTIHVNGGTVLNG</sequence>